<evidence type="ECO:0000313" key="2">
    <source>
        <dbReference type="Proteomes" id="UP000182062"/>
    </source>
</evidence>
<sequence>MNDIHGAHNSQASPKIISEPFSMQNGRILHVTVRKYIGEGMAEVSAAGRKFIAKLDAPLEAGKEYWMRVQNAGDVLSLSVIQKISGKKDSMEAAQALIRQFHYQTADKILLNSVSSLIDNDIPITGELIKFTAEKINGGNLHIRLPVLIHMLKANLPLSENVLLSLEAGKGQDTFSGLLSSLKERLTALGSAQDTLDLIRKVQNPLGLHLAKQMTIKAMGNALDQSEPFSQRHANFELLRSLGILPKGTTFQNMNAGLKDALSDSLHKNGTTLKQLLDLMGSMRKLISRPESRQDIEFVTSKSGEEIGGGGKANKAMIDSVLNNIFKQASPGLNEGALGRILGNLIELMRDSDLQVLDKNYSVLYAKWNKNIPLSNEGKVFNMLSAGIEAELLSSLKGEELGRALKGMIRTLGLNFESQLHSQYSAQASDLPTLKEKLIRLILQNPGLEIRELAEKLVHKMNHPALMSWDQSSVLNIVQQFPLNLYGRQTDITVQWTGREKEKGRIDSDHCRVLFYLNLGNLNETLVDMNVQNRIISLSIWNENEEISDISHSYFPVLKESLQNMNYQLTSVKFKKVNDGDDISKKRTREMHSITYSGVDMKI</sequence>
<dbReference type="Proteomes" id="UP000182062">
    <property type="component" value="Unassembled WGS sequence"/>
</dbReference>
<organism evidence="1 2">
    <name type="scientific">Rossellomorea aquimaris</name>
    <dbReference type="NCBI Taxonomy" id="189382"/>
    <lineage>
        <taxon>Bacteria</taxon>
        <taxon>Bacillati</taxon>
        <taxon>Bacillota</taxon>
        <taxon>Bacilli</taxon>
        <taxon>Bacillales</taxon>
        <taxon>Bacillaceae</taxon>
        <taxon>Rossellomorea</taxon>
    </lineage>
</organism>
<gene>
    <name evidence="1" type="ORF">BHE18_06320</name>
</gene>
<evidence type="ECO:0000313" key="1">
    <source>
        <dbReference type="EMBL" id="OIU72245.1"/>
    </source>
</evidence>
<keyword evidence="2" id="KW-1185">Reference proteome</keyword>
<dbReference type="AlphaFoldDB" id="A0A1J6W3Q9"/>
<name>A0A1J6W3Q9_9BACI</name>
<protein>
    <recommendedName>
        <fullName evidence="3">Flagellar hook-length control protein-like C-terminal domain-containing protein</fullName>
    </recommendedName>
</protein>
<accession>A0A1J6W3Q9</accession>
<dbReference type="EMBL" id="MINN01000074">
    <property type="protein sequence ID" value="OIU72245.1"/>
    <property type="molecule type" value="Genomic_DNA"/>
</dbReference>
<reference evidence="1 2" key="1">
    <citation type="submission" date="2016-09" db="EMBL/GenBank/DDBJ databases">
        <title>Bacillus aquimaris SAMM genome sequence reveals colonization and biosurfactant production capacities.</title>
        <authorList>
            <person name="Waghmode S.R."/>
            <person name="Suryavanshi M.V."/>
        </authorList>
    </citation>
    <scope>NUCLEOTIDE SEQUENCE [LARGE SCALE GENOMIC DNA]</scope>
    <source>
        <strain evidence="1 2">SAMM</strain>
    </source>
</reference>
<dbReference type="OrthoDB" id="2351076at2"/>
<proteinExistence type="predicted"/>
<dbReference type="RefSeq" id="WP_071617902.1">
    <property type="nucleotide sequence ID" value="NZ_MINN01000074.1"/>
</dbReference>
<evidence type="ECO:0008006" key="3">
    <source>
        <dbReference type="Google" id="ProtNLM"/>
    </source>
</evidence>
<comment type="caution">
    <text evidence="1">The sequence shown here is derived from an EMBL/GenBank/DDBJ whole genome shotgun (WGS) entry which is preliminary data.</text>
</comment>